<feature type="transmembrane region" description="Helical" evidence="1">
    <location>
        <begin position="44"/>
        <end position="62"/>
    </location>
</feature>
<keyword evidence="3" id="KW-1185">Reference proteome</keyword>
<sequence>MGIVNVLHYTQQASLLDLDLRNALTCAKNTVWMGFIMRRLSQKGWNNILIFSMLILIVIFNYERLFPSADDGVRQVVGENAFILSMQINTLNFERIGTGWRVSAPSEDLIPNMQSEDIDALVSQWQRALLRPTSVSLPAEKTASPPYIVSIWLAGQKNAQVLGLLEVDASAYAVYDGQLYLLDFPTLKQLLPPGS</sequence>
<evidence type="ECO:0000256" key="1">
    <source>
        <dbReference type="SAM" id="Phobius"/>
    </source>
</evidence>
<reference evidence="3" key="1">
    <citation type="journal article" date="2019" name="Int. J. Syst. Evol. Microbiol.">
        <title>The Global Catalogue of Microorganisms (GCM) 10K type strain sequencing project: providing services to taxonomists for standard genome sequencing and annotation.</title>
        <authorList>
            <consortium name="The Broad Institute Genomics Platform"/>
            <consortium name="The Broad Institute Genome Sequencing Center for Infectious Disease"/>
            <person name="Wu L."/>
            <person name="Ma J."/>
        </authorList>
    </citation>
    <scope>NUCLEOTIDE SEQUENCE [LARGE SCALE GENOMIC DNA]</scope>
    <source>
        <strain evidence="3">KACC 12507</strain>
    </source>
</reference>
<evidence type="ECO:0000313" key="2">
    <source>
        <dbReference type="EMBL" id="MFC4700706.1"/>
    </source>
</evidence>
<dbReference type="Proteomes" id="UP001595897">
    <property type="component" value="Unassembled WGS sequence"/>
</dbReference>
<keyword evidence="1" id="KW-0472">Membrane</keyword>
<evidence type="ECO:0000313" key="3">
    <source>
        <dbReference type="Proteomes" id="UP001595897"/>
    </source>
</evidence>
<proteinExistence type="predicted"/>
<evidence type="ECO:0008006" key="4">
    <source>
        <dbReference type="Google" id="ProtNLM"/>
    </source>
</evidence>
<keyword evidence="1" id="KW-0812">Transmembrane</keyword>
<accession>A0ABV9LW21</accession>
<gene>
    <name evidence="2" type="ORF">ACFO4O_11085</name>
</gene>
<name>A0ABV9LW21_9ALTE</name>
<keyword evidence="1" id="KW-1133">Transmembrane helix</keyword>
<comment type="caution">
    <text evidence="2">The sequence shown here is derived from an EMBL/GenBank/DDBJ whole genome shotgun (WGS) entry which is preliminary data.</text>
</comment>
<protein>
    <recommendedName>
        <fullName evidence="4">DUF4340 domain-containing protein</fullName>
    </recommendedName>
</protein>
<dbReference type="EMBL" id="JBHSGU010000003">
    <property type="protein sequence ID" value="MFC4700706.1"/>
    <property type="molecule type" value="Genomic_DNA"/>
</dbReference>
<organism evidence="2 3">
    <name type="scientific">Glaciecola siphonariae</name>
    <dbReference type="NCBI Taxonomy" id="521012"/>
    <lineage>
        <taxon>Bacteria</taxon>
        <taxon>Pseudomonadati</taxon>
        <taxon>Pseudomonadota</taxon>
        <taxon>Gammaproteobacteria</taxon>
        <taxon>Alteromonadales</taxon>
        <taxon>Alteromonadaceae</taxon>
        <taxon>Glaciecola</taxon>
    </lineage>
</organism>